<accession>A0A8T2MYD1</accession>
<dbReference type="EMBL" id="JAFBMS010000237">
    <property type="protein sequence ID" value="KAG9332743.1"/>
    <property type="molecule type" value="Genomic_DNA"/>
</dbReference>
<reference evidence="1" key="1">
    <citation type="thesis" date="2021" institute="BYU ScholarsArchive" country="Provo, UT, USA">
        <title>Applications of and Algorithms for Genome Assembly and Genomic Analyses with an Emphasis on Marine Teleosts.</title>
        <authorList>
            <person name="Pickett B.D."/>
        </authorList>
    </citation>
    <scope>NUCLEOTIDE SEQUENCE</scope>
    <source>
        <strain evidence="1">HI-2016</strain>
    </source>
</reference>
<organism evidence="1 2">
    <name type="scientific">Albula glossodonta</name>
    <name type="common">roundjaw bonefish</name>
    <dbReference type="NCBI Taxonomy" id="121402"/>
    <lineage>
        <taxon>Eukaryota</taxon>
        <taxon>Metazoa</taxon>
        <taxon>Chordata</taxon>
        <taxon>Craniata</taxon>
        <taxon>Vertebrata</taxon>
        <taxon>Euteleostomi</taxon>
        <taxon>Actinopterygii</taxon>
        <taxon>Neopterygii</taxon>
        <taxon>Teleostei</taxon>
        <taxon>Albuliformes</taxon>
        <taxon>Albulidae</taxon>
        <taxon>Albula</taxon>
    </lineage>
</organism>
<sequence length="65" mass="7066">MEDEEVTENWEEAADSGTRLSLAHCNGVYDQAQNEPVGHNLKGQMPGVMLGVGYGVKDREASRGM</sequence>
<comment type="caution">
    <text evidence="1">The sequence shown here is derived from an EMBL/GenBank/DDBJ whole genome shotgun (WGS) entry which is preliminary data.</text>
</comment>
<proteinExistence type="predicted"/>
<dbReference type="Proteomes" id="UP000824540">
    <property type="component" value="Unassembled WGS sequence"/>
</dbReference>
<keyword evidence="2" id="KW-1185">Reference proteome</keyword>
<protein>
    <submittedName>
        <fullName evidence="1">Uncharacterized protein</fullName>
    </submittedName>
</protein>
<evidence type="ECO:0000313" key="2">
    <source>
        <dbReference type="Proteomes" id="UP000824540"/>
    </source>
</evidence>
<evidence type="ECO:0000313" key="1">
    <source>
        <dbReference type="EMBL" id="KAG9332743.1"/>
    </source>
</evidence>
<gene>
    <name evidence="1" type="ORF">JZ751_014842</name>
</gene>
<name>A0A8T2MYD1_9TELE</name>
<dbReference type="AlphaFoldDB" id="A0A8T2MYD1"/>